<accession>A0A0N5C4J4</accession>
<reference evidence="2" key="1">
    <citation type="submission" date="2017-02" db="UniProtKB">
        <authorList>
            <consortium name="WormBaseParasite"/>
        </authorList>
    </citation>
    <scope>IDENTIFICATION</scope>
</reference>
<organism evidence="1 2">
    <name type="scientific">Strongyloides papillosus</name>
    <name type="common">Intestinal threadworm</name>
    <dbReference type="NCBI Taxonomy" id="174720"/>
    <lineage>
        <taxon>Eukaryota</taxon>
        <taxon>Metazoa</taxon>
        <taxon>Ecdysozoa</taxon>
        <taxon>Nematoda</taxon>
        <taxon>Chromadorea</taxon>
        <taxon>Rhabditida</taxon>
        <taxon>Tylenchina</taxon>
        <taxon>Panagrolaimomorpha</taxon>
        <taxon>Strongyloidoidea</taxon>
        <taxon>Strongyloididae</taxon>
        <taxon>Strongyloides</taxon>
    </lineage>
</organism>
<keyword evidence="1" id="KW-1185">Reference proteome</keyword>
<evidence type="ECO:0000313" key="1">
    <source>
        <dbReference type="Proteomes" id="UP000046392"/>
    </source>
</evidence>
<protein>
    <submittedName>
        <fullName evidence="2">Recep_L_domain domain-containing protein</fullName>
    </submittedName>
</protein>
<name>A0A0N5C4J4_STREA</name>
<evidence type="ECO:0000313" key="2">
    <source>
        <dbReference type="WBParaSite" id="SPAL_0001287500.1"/>
    </source>
</evidence>
<proteinExistence type="predicted"/>
<dbReference type="AlphaFoldDB" id="A0A0N5C4J4"/>
<sequence>MKHAKPAEPPAYMREDSLKICGRVENPDISELYEQISRPTCIVNATMFLDNIEDCPVAFPDENMPPLKRLTIINASYYSFKGTLSPFLEILAIENSIYLDTLIEYEELFHGLQFTNPYSRKLHNDQ</sequence>
<dbReference type="Proteomes" id="UP000046392">
    <property type="component" value="Unplaced"/>
</dbReference>
<dbReference type="WBParaSite" id="SPAL_0001287500.1">
    <property type="protein sequence ID" value="SPAL_0001287500.1"/>
    <property type="gene ID" value="SPAL_0001287500"/>
</dbReference>